<organism evidence="2 3">
    <name type="scientific">Corynebacterium hylobatis</name>
    <dbReference type="NCBI Taxonomy" id="1859290"/>
    <lineage>
        <taxon>Bacteria</taxon>
        <taxon>Bacillati</taxon>
        <taxon>Actinomycetota</taxon>
        <taxon>Actinomycetes</taxon>
        <taxon>Mycobacteriales</taxon>
        <taxon>Corynebacteriaceae</taxon>
        <taxon>Corynebacterium</taxon>
    </lineage>
</organism>
<protein>
    <recommendedName>
        <fullName evidence="4">HNH endonuclease</fullName>
    </recommendedName>
</protein>
<comment type="caution">
    <text evidence="2">The sequence shown here is derived from an EMBL/GenBank/DDBJ whole genome shotgun (WGS) entry which is preliminary data.</text>
</comment>
<feature type="compositionally biased region" description="Low complexity" evidence="1">
    <location>
        <begin position="243"/>
        <end position="261"/>
    </location>
</feature>
<dbReference type="OrthoDB" id="4398343at2"/>
<dbReference type="AlphaFoldDB" id="A0A430HVS0"/>
<gene>
    <name evidence="2" type="ORF">EAH68_12745</name>
</gene>
<feature type="compositionally biased region" description="Low complexity" evidence="1">
    <location>
        <begin position="303"/>
        <end position="326"/>
    </location>
</feature>
<evidence type="ECO:0008006" key="4">
    <source>
        <dbReference type="Google" id="ProtNLM"/>
    </source>
</evidence>
<dbReference type="RefSeq" id="WP_126121724.1">
    <property type="nucleotide sequence ID" value="NZ_RXHJ01000019.1"/>
</dbReference>
<sequence>MPWLRAGDNLSTHPKMFRLLEACGYDHDLKNAAFGALVISASVAAAHLTDYVIEPGLIATFAPTQPKRITDALMSAALLEEIDVEGRRLFRIVEDEDFLHMRSKEEVEIDRRRSADKRNHELIISVRVRDGDVCRWCGRTVNWNDRRGTRGGEYDSLSSHKDSTTDTLVVSCKGCNSKRKDGHELQLRPEPTREEVYYTPSSISWINSHPWAQENNITVSDRQTRLDLGQAAAAGADVDGQAAASTAAPAAPTAPAQAAPAPSTPPPVGPRDDLADAPDWVTAPINEIIKARPAASGHDGVDDQAAATTAAPTDQAAALTAAPADQGARGQQAPEVEASEGQAAAPDHDECNEMAKPSSDLDREGDGPGLVGSGRDGKGRTGEWSVLGQGRKRKRGRRSGRRR</sequence>
<reference evidence="2 3" key="1">
    <citation type="submission" date="2018-12" db="EMBL/GenBank/DDBJ databases">
        <title>YIM 101343 draft genome.</title>
        <authorList>
            <person name="Chen X."/>
        </authorList>
    </citation>
    <scope>NUCLEOTIDE SEQUENCE [LARGE SCALE GENOMIC DNA]</scope>
    <source>
        <strain evidence="2 3">YIM 101343</strain>
    </source>
</reference>
<feature type="region of interest" description="Disordered" evidence="1">
    <location>
        <begin position="243"/>
        <end position="278"/>
    </location>
</feature>
<feature type="compositionally biased region" description="Basic residues" evidence="1">
    <location>
        <begin position="390"/>
        <end position="403"/>
    </location>
</feature>
<proteinExistence type="predicted"/>
<keyword evidence="3" id="KW-1185">Reference proteome</keyword>
<evidence type="ECO:0000313" key="3">
    <source>
        <dbReference type="Proteomes" id="UP000274907"/>
    </source>
</evidence>
<evidence type="ECO:0000313" key="2">
    <source>
        <dbReference type="EMBL" id="RSZ61527.1"/>
    </source>
</evidence>
<dbReference type="Proteomes" id="UP000274907">
    <property type="component" value="Unassembled WGS sequence"/>
</dbReference>
<feature type="compositionally biased region" description="Basic and acidic residues" evidence="1">
    <location>
        <begin position="346"/>
        <end position="366"/>
    </location>
</feature>
<dbReference type="EMBL" id="RXHJ01000019">
    <property type="protein sequence ID" value="RSZ61527.1"/>
    <property type="molecule type" value="Genomic_DNA"/>
</dbReference>
<name>A0A430HVS0_9CORY</name>
<accession>A0A430HVS0</accession>
<feature type="region of interest" description="Disordered" evidence="1">
    <location>
        <begin position="293"/>
        <end position="403"/>
    </location>
</feature>
<evidence type="ECO:0000256" key="1">
    <source>
        <dbReference type="SAM" id="MobiDB-lite"/>
    </source>
</evidence>